<dbReference type="EMBL" id="BARW01021678">
    <property type="protein sequence ID" value="GAI90703.1"/>
    <property type="molecule type" value="Genomic_DNA"/>
</dbReference>
<dbReference type="AlphaFoldDB" id="X1SCJ6"/>
<name>X1SCJ6_9ZZZZ</name>
<gene>
    <name evidence="1" type="ORF">S12H4_36369</name>
</gene>
<proteinExistence type="predicted"/>
<protein>
    <submittedName>
        <fullName evidence="1">Uncharacterized protein</fullName>
    </submittedName>
</protein>
<feature type="non-terminal residue" evidence="1">
    <location>
        <position position="40"/>
    </location>
</feature>
<organism evidence="1">
    <name type="scientific">marine sediment metagenome</name>
    <dbReference type="NCBI Taxonomy" id="412755"/>
    <lineage>
        <taxon>unclassified sequences</taxon>
        <taxon>metagenomes</taxon>
        <taxon>ecological metagenomes</taxon>
    </lineage>
</organism>
<accession>X1SCJ6</accession>
<sequence>MKKQNKKKKNPNFLSWIVDVEKGLFSPLFRILPDSLMIMI</sequence>
<evidence type="ECO:0000313" key="1">
    <source>
        <dbReference type="EMBL" id="GAI90703.1"/>
    </source>
</evidence>
<reference evidence="1" key="1">
    <citation type="journal article" date="2014" name="Front. Microbiol.">
        <title>High frequency of phylogenetically diverse reductive dehalogenase-homologous genes in deep subseafloor sedimentary metagenomes.</title>
        <authorList>
            <person name="Kawai M."/>
            <person name="Futagami T."/>
            <person name="Toyoda A."/>
            <person name="Takaki Y."/>
            <person name="Nishi S."/>
            <person name="Hori S."/>
            <person name="Arai W."/>
            <person name="Tsubouchi T."/>
            <person name="Morono Y."/>
            <person name="Uchiyama I."/>
            <person name="Ito T."/>
            <person name="Fujiyama A."/>
            <person name="Inagaki F."/>
            <person name="Takami H."/>
        </authorList>
    </citation>
    <scope>NUCLEOTIDE SEQUENCE</scope>
    <source>
        <strain evidence="1">Expedition CK06-06</strain>
    </source>
</reference>
<comment type="caution">
    <text evidence="1">The sequence shown here is derived from an EMBL/GenBank/DDBJ whole genome shotgun (WGS) entry which is preliminary data.</text>
</comment>